<dbReference type="PANTHER" id="PTHR31350:SF29">
    <property type="entry name" value="PROTEIN SIRB1 N-TERMINAL DOMAIN-CONTAINING PROTEIN"/>
    <property type="match status" value="1"/>
</dbReference>
<gene>
    <name evidence="3" type="ORF">Agub_g5647</name>
</gene>
<accession>A0AAD3DM54</accession>
<name>A0AAD3DM54_9CHLO</name>
<dbReference type="AlphaFoldDB" id="A0AAD3DM54"/>
<feature type="compositionally biased region" description="Basic and acidic residues" evidence="1">
    <location>
        <begin position="671"/>
        <end position="685"/>
    </location>
</feature>
<feature type="non-terminal residue" evidence="3">
    <location>
        <position position="729"/>
    </location>
</feature>
<dbReference type="PANTHER" id="PTHR31350">
    <property type="entry name" value="SI:DKEY-261L7.2"/>
    <property type="match status" value="1"/>
</dbReference>
<feature type="region of interest" description="Disordered" evidence="1">
    <location>
        <begin position="84"/>
        <end position="198"/>
    </location>
</feature>
<feature type="region of interest" description="Disordered" evidence="1">
    <location>
        <begin position="644"/>
        <end position="703"/>
    </location>
</feature>
<dbReference type="EMBL" id="BMAR01000007">
    <property type="protein sequence ID" value="GFR44414.1"/>
    <property type="molecule type" value="Genomic_DNA"/>
</dbReference>
<feature type="compositionally biased region" description="Acidic residues" evidence="1">
    <location>
        <begin position="157"/>
        <end position="198"/>
    </location>
</feature>
<feature type="compositionally biased region" description="Low complexity" evidence="1">
    <location>
        <begin position="84"/>
        <end position="122"/>
    </location>
</feature>
<evidence type="ECO:0000259" key="2">
    <source>
        <dbReference type="Pfam" id="PF13369"/>
    </source>
</evidence>
<feature type="compositionally biased region" description="Low complexity" evidence="1">
    <location>
        <begin position="275"/>
        <end position="287"/>
    </location>
</feature>
<feature type="compositionally biased region" description="Low complexity" evidence="1">
    <location>
        <begin position="319"/>
        <end position="332"/>
    </location>
</feature>
<evidence type="ECO:0000313" key="3">
    <source>
        <dbReference type="EMBL" id="GFR44414.1"/>
    </source>
</evidence>
<feature type="compositionally biased region" description="Low complexity" evidence="1">
    <location>
        <begin position="144"/>
        <end position="155"/>
    </location>
</feature>
<feature type="compositionally biased region" description="Basic and acidic residues" evidence="1">
    <location>
        <begin position="125"/>
        <end position="136"/>
    </location>
</feature>
<feature type="domain" description="Protein SirB1 N-terminal" evidence="2">
    <location>
        <begin position="353"/>
        <end position="463"/>
    </location>
</feature>
<evidence type="ECO:0000313" key="4">
    <source>
        <dbReference type="Proteomes" id="UP001054857"/>
    </source>
</evidence>
<feature type="region of interest" description="Disordered" evidence="1">
    <location>
        <begin position="275"/>
        <end position="332"/>
    </location>
</feature>
<organism evidence="3 4">
    <name type="scientific">Astrephomene gubernaculifera</name>
    <dbReference type="NCBI Taxonomy" id="47775"/>
    <lineage>
        <taxon>Eukaryota</taxon>
        <taxon>Viridiplantae</taxon>
        <taxon>Chlorophyta</taxon>
        <taxon>core chlorophytes</taxon>
        <taxon>Chlorophyceae</taxon>
        <taxon>CS clade</taxon>
        <taxon>Chlamydomonadales</taxon>
        <taxon>Astrephomenaceae</taxon>
        <taxon>Astrephomene</taxon>
    </lineage>
</organism>
<protein>
    <recommendedName>
        <fullName evidence="2">Protein SirB1 N-terminal domain-containing protein</fullName>
    </recommendedName>
</protein>
<feature type="compositionally biased region" description="Low complexity" evidence="1">
    <location>
        <begin position="302"/>
        <end position="311"/>
    </location>
</feature>
<dbReference type="Pfam" id="PF13369">
    <property type="entry name" value="Transglut_core2"/>
    <property type="match status" value="1"/>
</dbReference>
<keyword evidence="4" id="KW-1185">Reference proteome</keyword>
<comment type="caution">
    <text evidence="3">The sequence shown here is derived from an EMBL/GenBank/DDBJ whole genome shotgun (WGS) entry which is preliminary data.</text>
</comment>
<proteinExistence type="predicted"/>
<dbReference type="InterPro" id="IPR032698">
    <property type="entry name" value="SirB1_N"/>
</dbReference>
<dbReference type="Proteomes" id="UP001054857">
    <property type="component" value="Unassembled WGS sequence"/>
</dbReference>
<reference evidence="3 4" key="1">
    <citation type="journal article" date="2021" name="Sci. Rep.">
        <title>Genome sequencing of the multicellular alga Astrephomene provides insights into convergent evolution of germ-soma differentiation.</title>
        <authorList>
            <person name="Yamashita S."/>
            <person name="Yamamoto K."/>
            <person name="Matsuzaki R."/>
            <person name="Suzuki S."/>
            <person name="Yamaguchi H."/>
            <person name="Hirooka S."/>
            <person name="Minakuchi Y."/>
            <person name="Miyagishima S."/>
            <person name="Kawachi M."/>
            <person name="Toyoda A."/>
            <person name="Nozaki H."/>
        </authorList>
    </citation>
    <scope>NUCLEOTIDE SEQUENCE [LARGE SCALE GENOMIC DNA]</scope>
    <source>
        <strain evidence="3 4">NIES-4017</strain>
    </source>
</reference>
<evidence type="ECO:0000256" key="1">
    <source>
        <dbReference type="SAM" id="MobiDB-lite"/>
    </source>
</evidence>
<sequence>CRRLLLKHCRHVGPRHEPVCLLHSLNRQEARNSGQGIRFSSGFPGPSVRCSATNRAGNDLPQDWTQVVSWAREEFRRCISKPASFPSSPPAAAASSLHPAPSSAATATASPATTIASPTHASNTHLHDNYHHRYDDTNSYLQDAPEASSETSPSEQLDFDNDVDNADDNDNSNEAEEEDEEEADNDNNNEHQDDDAEEDDAWLPLAKCCLLVALEEEAAAAAEGAGLHPEIGELLGGMRQLRPRSAAGSSTWSGERLAALAAEVAGLLAEELSGAGQELQGGEELSGVTSSGSRREGHIGCSSSSSSSGSSTHPYGQCSSSNDSSSSNNNAAAAAADTNVQLPSCSPGELYRRYPMQTLAAVNTVLYDRHGYRPCNRYGVASDHRLSSVLEGGVGASAALSILYLEVCERLGFPLAARPLEEGRYFVLWPRDVSLTANGQRFLVDPYGRGGLLLAEEVSELFEVPPRLLLRPAPRRLLLAALLGELRDCHWASAAGCSAAPGSMVPLSVDTALGNKVSVPGSGVRAAALRRAVAAAEKRLWLLPEDSEAQLQYGLLLYFSRRYDDAWIELALYLERFGKGLLSTADPVSAVDNTSTKGHVTPVADMTLTTASREVEAGPPTAIQTVSTDEAVAAAAAVSEVVEPSAGEGVVGSGDASGRQPQGGEDVLTDGAKEETGRGDAKADQADAGGSQPSPSSSSACSISVPLGSKVAMLVERIRLELEFAPVRP</sequence>
<feature type="compositionally biased region" description="Low complexity" evidence="1">
    <location>
        <begin position="686"/>
        <end position="703"/>
    </location>
</feature>